<dbReference type="OrthoDB" id="5196905at2"/>
<dbReference type="EMBL" id="FNKO01000002">
    <property type="protein sequence ID" value="SDQ78881.1"/>
    <property type="molecule type" value="Genomic_DNA"/>
</dbReference>
<reference evidence="3" key="1">
    <citation type="submission" date="2016-10" db="EMBL/GenBank/DDBJ databases">
        <authorList>
            <person name="Varghese N."/>
            <person name="Submissions S."/>
        </authorList>
    </citation>
    <scope>NUCLEOTIDE SEQUENCE [LARGE SCALE GENOMIC DNA]</scope>
    <source>
        <strain evidence="3">DSM 45459</strain>
    </source>
</reference>
<organism evidence="2 3">
    <name type="scientific">Actinopolyspora saharensis</name>
    <dbReference type="NCBI Taxonomy" id="995062"/>
    <lineage>
        <taxon>Bacteria</taxon>
        <taxon>Bacillati</taxon>
        <taxon>Actinomycetota</taxon>
        <taxon>Actinomycetes</taxon>
        <taxon>Actinopolysporales</taxon>
        <taxon>Actinopolysporaceae</taxon>
        <taxon>Actinopolyspora</taxon>
    </lineage>
</organism>
<dbReference type="STRING" id="995062.SAMN04489718_2194"/>
<evidence type="ECO:0000256" key="1">
    <source>
        <dbReference type="SAM" id="MobiDB-lite"/>
    </source>
</evidence>
<proteinExistence type="predicted"/>
<gene>
    <name evidence="2" type="ORF">SAMN04489718_2194</name>
</gene>
<evidence type="ECO:0000313" key="3">
    <source>
        <dbReference type="Proteomes" id="UP000199301"/>
    </source>
</evidence>
<keyword evidence="3" id="KW-1185">Reference proteome</keyword>
<dbReference type="AlphaFoldDB" id="A0A1H1DQR3"/>
<sequence>MEDAADAVVPLRPGFDVTFRGFHREQVLEHLEVLENQLELVTIDRNEAARLNSDLRALYDRTREELNATQQRLRHLETSDTGLPVASQRVQEMLNMAEEELQTLREQARHEAEIIRGAAETEADRLIEQAEETAGELHEQCEQVLAEVERRRDQLNQERTHQLKELREREQRMRRSIRDAYKSLMSSAEQQAEELSERTRQECTRRETETENYRQRVLEEIEHNRSELESLRAQVLAALDTATDRIGSSVTSLQRSSIEGVGSAEASGNHSIPEQSTRESSEDAAEDEGPAEQTWLPVQWGDPTNAEVTYFESPESVYRDSNGPPGRESSREFTTEATAQALDQDEESGGGRKHHGTDTTGPAARN</sequence>
<name>A0A1H1DQR3_9ACTN</name>
<feature type="region of interest" description="Disordered" evidence="1">
    <location>
        <begin position="184"/>
        <end position="212"/>
    </location>
</feature>
<dbReference type="Gene3D" id="1.20.5.2950">
    <property type="match status" value="1"/>
</dbReference>
<evidence type="ECO:0000313" key="2">
    <source>
        <dbReference type="EMBL" id="SDQ78881.1"/>
    </source>
</evidence>
<evidence type="ECO:0008006" key="4">
    <source>
        <dbReference type="Google" id="ProtNLM"/>
    </source>
</evidence>
<dbReference type="RefSeq" id="WP_092523512.1">
    <property type="nucleotide sequence ID" value="NZ_FNKO01000002.1"/>
</dbReference>
<accession>A0A1H1DQR3</accession>
<feature type="compositionally biased region" description="Polar residues" evidence="1">
    <location>
        <begin position="266"/>
        <end position="275"/>
    </location>
</feature>
<dbReference type="Proteomes" id="UP000199301">
    <property type="component" value="Unassembled WGS sequence"/>
</dbReference>
<feature type="compositionally biased region" description="Basic and acidic residues" evidence="1">
    <location>
        <begin position="195"/>
        <end position="212"/>
    </location>
</feature>
<feature type="region of interest" description="Disordered" evidence="1">
    <location>
        <begin position="245"/>
        <end position="366"/>
    </location>
</feature>
<protein>
    <recommendedName>
        <fullName evidence="4">DivIVA protein</fullName>
    </recommendedName>
</protein>
<feature type="compositionally biased region" description="Polar residues" evidence="1">
    <location>
        <begin position="246"/>
        <end position="257"/>
    </location>
</feature>